<evidence type="ECO:0000313" key="2">
    <source>
        <dbReference type="EMBL" id="AKE38499.1"/>
    </source>
</evidence>
<dbReference type="InterPro" id="IPR036397">
    <property type="entry name" value="RNaseH_sf"/>
</dbReference>
<name>A0A0F6TAR7_9CORY</name>
<dbReference type="RefSeq" id="WP_035106749.1">
    <property type="nucleotide sequence ID" value="NZ_CP011311.1"/>
</dbReference>
<reference evidence="2 3" key="1">
    <citation type="journal article" date="2015" name="Genome Announc.">
        <title>Complete Genome Sequence of Corynebacterium camporealensis DSM 44610, Isolated from the Milk of a Manchega Sheep with Subclinical Mastitis.</title>
        <authorList>
            <person name="Ruckert C."/>
            <person name="Albersmeier A."/>
            <person name="Winkler A."/>
            <person name="Tauch A."/>
        </authorList>
    </citation>
    <scope>NUCLEOTIDE SEQUENCE [LARGE SCALE GENOMIC DNA]</scope>
    <source>
        <strain evidence="2 3">DSM 44610</strain>
    </source>
</reference>
<evidence type="ECO:0000313" key="3">
    <source>
        <dbReference type="Proteomes" id="UP000033566"/>
    </source>
</evidence>
<proteinExistence type="predicted"/>
<feature type="compositionally biased region" description="Basic and acidic residues" evidence="1">
    <location>
        <begin position="146"/>
        <end position="160"/>
    </location>
</feature>
<dbReference type="KEGG" id="ccj:UL81_02590"/>
<dbReference type="GO" id="GO:0003676">
    <property type="term" value="F:nucleic acid binding"/>
    <property type="evidence" value="ECO:0007669"/>
    <property type="project" value="InterPro"/>
</dbReference>
<dbReference type="PATRIC" id="fig|161896.4.peg.509"/>
<dbReference type="Gene3D" id="3.30.420.10">
    <property type="entry name" value="Ribonuclease H-like superfamily/Ribonuclease H"/>
    <property type="match status" value="1"/>
</dbReference>
<gene>
    <name evidence="2" type="ORF">UL81_02590</name>
</gene>
<dbReference type="Proteomes" id="UP000033566">
    <property type="component" value="Chromosome"/>
</dbReference>
<dbReference type="HOGENOM" id="CLU_737152_0_0_11"/>
<evidence type="ECO:0000256" key="1">
    <source>
        <dbReference type="SAM" id="MobiDB-lite"/>
    </source>
</evidence>
<keyword evidence="3" id="KW-1185">Reference proteome</keyword>
<accession>A0A0F6TAR7</accession>
<feature type="compositionally biased region" description="Low complexity" evidence="1">
    <location>
        <begin position="127"/>
        <end position="140"/>
    </location>
</feature>
<dbReference type="SUPFAM" id="SSF53098">
    <property type="entry name" value="Ribonuclease H-like"/>
    <property type="match status" value="1"/>
</dbReference>
<dbReference type="InterPro" id="IPR002156">
    <property type="entry name" value="RNaseH_domain"/>
</dbReference>
<dbReference type="STRING" id="161896.UL81_02590"/>
<dbReference type="EMBL" id="CP011311">
    <property type="protein sequence ID" value="AKE38499.1"/>
    <property type="molecule type" value="Genomic_DNA"/>
</dbReference>
<dbReference type="OrthoDB" id="7845843at2"/>
<organism evidence="2 3">
    <name type="scientific">Corynebacterium camporealensis</name>
    <dbReference type="NCBI Taxonomy" id="161896"/>
    <lineage>
        <taxon>Bacteria</taxon>
        <taxon>Bacillati</taxon>
        <taxon>Actinomycetota</taxon>
        <taxon>Actinomycetes</taxon>
        <taxon>Mycobacteriales</taxon>
        <taxon>Corynebacteriaceae</taxon>
        <taxon>Corynebacterium</taxon>
    </lineage>
</organism>
<dbReference type="AlphaFoldDB" id="A0A0F6TAR7"/>
<feature type="region of interest" description="Disordered" evidence="1">
    <location>
        <begin position="126"/>
        <end position="166"/>
    </location>
</feature>
<sequence>MEELELSALTGTQSRTYGTRKVTAEMRSAPVHVAIALWDERWDSAPNGKVEGWVIAVNTKKTRFIRKGQLRDGSDIVRATVRELERALKNIKGRVWIVTGRRQAALRAALEKRGYTVTGSFAEENRASSSASSVRSQQARRVARQAKKEGEAPRKKETVAKETPQAHWWPNFSQASSWEDNATVRIATDASSDTVFKGSVCFVVGNGDYRLRTYKTTAGTDELELEALTLALKYLLKVGASKAIIECDSVAALEAVDHIVHRQTAKAKRPGRRWRGLSSGSRSRFQQAWHDIQDSCEVDIRRVMGHSGDPLNRAADQIAYMGLRAIAHPRKQAQATLQRGIAKALERL</sequence>
<dbReference type="InterPro" id="IPR012337">
    <property type="entry name" value="RNaseH-like_sf"/>
</dbReference>
<dbReference type="GO" id="GO:0004523">
    <property type="term" value="F:RNA-DNA hybrid ribonuclease activity"/>
    <property type="evidence" value="ECO:0007669"/>
    <property type="project" value="InterPro"/>
</dbReference>
<dbReference type="PROSITE" id="PS50879">
    <property type="entry name" value="RNASE_H_1"/>
    <property type="match status" value="1"/>
</dbReference>
<protein>
    <submittedName>
        <fullName evidence="2">Ribonuclease HI</fullName>
    </submittedName>
</protein>